<dbReference type="GO" id="GO:0061503">
    <property type="term" value="F:tRNA threonylcarbamoyladenosine dehydratase"/>
    <property type="evidence" value="ECO:0007669"/>
    <property type="project" value="TreeGrafter"/>
</dbReference>
<keyword evidence="4" id="KW-1185">Reference proteome</keyword>
<feature type="region of interest" description="Disordered" evidence="1">
    <location>
        <begin position="1"/>
        <end position="23"/>
    </location>
</feature>
<sequence>MVSAANDSPTDLRTEEAPESTYKTHRRFDRAARLFSEPGLHRLMGARVLVFGMGGVGSFAAESLARSGVGHLTLVDFDDVCVTNTNRQLHAMRGNIGKPKVEIMAERLRLVSPTATVEPVRRFYREEDADELLAGRVDYVIDAIDSIAAKVHLLATCVTRGIPIVSSMGAAARIDPTRVRTADLADTEVCPLARDVRRLMRVKHGIEVKRGRPIGVTAVYSEETPIAPAPVSYDEGQGFVCVCPNKDNGMYTCEKRARIDGSASFVTGTFGMVAASVAVRALIG</sequence>
<gene>
    <name evidence="3" type="ORF">DB32_006529</name>
</gene>
<dbReference type="AlphaFoldDB" id="A0A0F6W7G9"/>
<dbReference type="SUPFAM" id="SSF69572">
    <property type="entry name" value="Activating enzymes of the ubiquitin-like proteins"/>
    <property type="match status" value="1"/>
</dbReference>
<dbReference type="CDD" id="cd00755">
    <property type="entry name" value="YgdL_like"/>
    <property type="match status" value="1"/>
</dbReference>
<evidence type="ECO:0000256" key="1">
    <source>
        <dbReference type="SAM" id="MobiDB-lite"/>
    </source>
</evidence>
<dbReference type="PANTHER" id="PTHR43267:SF1">
    <property type="entry name" value="TRNA THREONYLCARBAMOYLADENOSINE DEHYDRATASE"/>
    <property type="match status" value="1"/>
</dbReference>
<dbReference type="GO" id="GO:0061504">
    <property type="term" value="P:cyclic threonylcarbamoyladenosine biosynthetic process"/>
    <property type="evidence" value="ECO:0007669"/>
    <property type="project" value="TreeGrafter"/>
</dbReference>
<proteinExistence type="predicted"/>
<evidence type="ECO:0000313" key="4">
    <source>
        <dbReference type="Proteomes" id="UP000034883"/>
    </source>
</evidence>
<dbReference type="Gene3D" id="3.40.50.720">
    <property type="entry name" value="NAD(P)-binding Rossmann-like Domain"/>
    <property type="match status" value="1"/>
</dbReference>
<organism evidence="3 4">
    <name type="scientific">Sandaracinus amylolyticus</name>
    <dbReference type="NCBI Taxonomy" id="927083"/>
    <lineage>
        <taxon>Bacteria</taxon>
        <taxon>Pseudomonadati</taxon>
        <taxon>Myxococcota</taxon>
        <taxon>Polyangia</taxon>
        <taxon>Polyangiales</taxon>
        <taxon>Sandaracinaceae</taxon>
        <taxon>Sandaracinus</taxon>
    </lineage>
</organism>
<accession>A0A0F6W7G9</accession>
<dbReference type="Pfam" id="PF00899">
    <property type="entry name" value="ThiF"/>
    <property type="match status" value="1"/>
</dbReference>
<dbReference type="GO" id="GO:0008641">
    <property type="term" value="F:ubiquitin-like modifier activating enzyme activity"/>
    <property type="evidence" value="ECO:0007669"/>
    <property type="project" value="InterPro"/>
</dbReference>
<dbReference type="KEGG" id="samy:DB32_006529"/>
<evidence type="ECO:0000259" key="2">
    <source>
        <dbReference type="Pfam" id="PF00899"/>
    </source>
</evidence>
<dbReference type="STRING" id="927083.DB32_006529"/>
<dbReference type="InterPro" id="IPR045886">
    <property type="entry name" value="ThiF/MoeB/HesA"/>
</dbReference>
<evidence type="ECO:0000313" key="3">
    <source>
        <dbReference type="EMBL" id="AKF09380.1"/>
    </source>
</evidence>
<dbReference type="Proteomes" id="UP000034883">
    <property type="component" value="Chromosome"/>
</dbReference>
<dbReference type="PANTHER" id="PTHR43267">
    <property type="entry name" value="TRNA THREONYLCARBAMOYLADENOSINE DEHYDRATASE"/>
    <property type="match status" value="1"/>
</dbReference>
<dbReference type="InterPro" id="IPR000594">
    <property type="entry name" value="ThiF_NAD_FAD-bd"/>
</dbReference>
<reference evidence="3 4" key="1">
    <citation type="submission" date="2015-03" db="EMBL/GenBank/DDBJ databases">
        <title>Genome assembly of Sandaracinus amylolyticus DSM 53668.</title>
        <authorList>
            <person name="Sharma G."/>
            <person name="Subramanian S."/>
        </authorList>
    </citation>
    <scope>NUCLEOTIDE SEQUENCE [LARGE SCALE GENOMIC DNA]</scope>
    <source>
        <strain evidence="3 4">DSM 53668</strain>
    </source>
</reference>
<feature type="domain" description="THIF-type NAD/FAD binding fold" evidence="2">
    <location>
        <begin position="30"/>
        <end position="282"/>
    </location>
</feature>
<name>A0A0F6W7G9_9BACT</name>
<dbReference type="InterPro" id="IPR035985">
    <property type="entry name" value="Ubiquitin-activating_enz"/>
</dbReference>
<dbReference type="EMBL" id="CP011125">
    <property type="protein sequence ID" value="AKF09380.1"/>
    <property type="molecule type" value="Genomic_DNA"/>
</dbReference>
<protein>
    <submittedName>
        <fullName evidence="3">CsdL</fullName>
    </submittedName>
</protein>